<dbReference type="RefSeq" id="WP_313762132.1">
    <property type="nucleotide sequence ID" value="NZ_BAAAVH010000046.1"/>
</dbReference>
<dbReference type="EMBL" id="JBHSOD010000145">
    <property type="protein sequence ID" value="MFC5891142.1"/>
    <property type="molecule type" value="Genomic_DNA"/>
</dbReference>
<dbReference type="InterPro" id="IPR021246">
    <property type="entry name" value="DUF2797"/>
</dbReference>
<reference evidence="3" key="1">
    <citation type="journal article" date="2019" name="Int. J. Syst. Evol. Microbiol.">
        <title>The Global Catalogue of Microorganisms (GCM) 10K type strain sequencing project: providing services to taxonomists for standard genome sequencing and annotation.</title>
        <authorList>
            <consortium name="The Broad Institute Genomics Platform"/>
            <consortium name="The Broad Institute Genome Sequencing Center for Infectious Disease"/>
            <person name="Wu L."/>
            <person name="Ma J."/>
        </authorList>
    </citation>
    <scope>NUCLEOTIDE SEQUENCE [LARGE SCALE GENOMIC DNA]</scope>
    <source>
        <strain evidence="3">CGMCC 4.1469</strain>
    </source>
</reference>
<organism evidence="2 3">
    <name type="scientific">Kitasatospora aburaviensis</name>
    <dbReference type="NCBI Taxonomy" id="67265"/>
    <lineage>
        <taxon>Bacteria</taxon>
        <taxon>Bacillati</taxon>
        <taxon>Actinomycetota</taxon>
        <taxon>Actinomycetes</taxon>
        <taxon>Kitasatosporales</taxon>
        <taxon>Streptomycetaceae</taxon>
        <taxon>Kitasatospora</taxon>
    </lineage>
</organism>
<sequence>MGTVQQAGGGWISTGLQWRDGRPVLSAVHGRRVHERVAEPGTPVGWLLGGPRRCTGAWLAGATERTPCPHHAEIEPDGGAVQCPACQSVDRGLALARDQILDDGRTYRLYLAWFGDGQLKVGLTAEQRGTSRLLEQGALAWTFAARGGLPAVRRAELTIAASGLARERFNARTKPDHWWSPGDAAHRRTLLLDARAAAHRLLAGHAVELLADDPVADHVALFGLADGAPAAYGRIESLAPGAVVAGTLRPPIGRHLLLDQPDGGEPLLLDTRLLTGWTLTQAVGRPASGLTVRPRARPEVPDTQEALF</sequence>
<evidence type="ECO:0000313" key="2">
    <source>
        <dbReference type="EMBL" id="MFC5891142.1"/>
    </source>
</evidence>
<name>A0ABW1F9N2_9ACTN</name>
<accession>A0ABW1F9N2</accession>
<evidence type="ECO:0000313" key="3">
    <source>
        <dbReference type="Proteomes" id="UP001596067"/>
    </source>
</evidence>
<gene>
    <name evidence="2" type="ORF">ACFP0N_39950</name>
</gene>
<feature type="region of interest" description="Disordered" evidence="1">
    <location>
        <begin position="289"/>
        <end position="308"/>
    </location>
</feature>
<dbReference type="Proteomes" id="UP001596067">
    <property type="component" value="Unassembled WGS sequence"/>
</dbReference>
<evidence type="ECO:0000256" key="1">
    <source>
        <dbReference type="SAM" id="MobiDB-lite"/>
    </source>
</evidence>
<comment type="caution">
    <text evidence="2">The sequence shown here is derived from an EMBL/GenBank/DDBJ whole genome shotgun (WGS) entry which is preliminary data.</text>
</comment>
<protein>
    <submittedName>
        <fullName evidence="2">DUF2797 domain-containing protein</fullName>
    </submittedName>
</protein>
<keyword evidence="3" id="KW-1185">Reference proteome</keyword>
<proteinExistence type="predicted"/>
<dbReference type="Pfam" id="PF10977">
    <property type="entry name" value="DUF2797"/>
    <property type="match status" value="1"/>
</dbReference>